<reference evidence="2" key="1">
    <citation type="journal article" date="2013" name="Science">
        <title>The Amborella genome and the evolution of flowering plants.</title>
        <authorList>
            <consortium name="Amborella Genome Project"/>
        </authorList>
    </citation>
    <scope>NUCLEOTIDE SEQUENCE [LARGE SCALE GENOMIC DNA]</scope>
</reference>
<dbReference type="HOGENOM" id="CLU_2612967_0_0_1"/>
<keyword evidence="2" id="KW-1185">Reference proteome</keyword>
<organism evidence="1 2">
    <name type="scientific">Amborella trichopoda</name>
    <dbReference type="NCBI Taxonomy" id="13333"/>
    <lineage>
        <taxon>Eukaryota</taxon>
        <taxon>Viridiplantae</taxon>
        <taxon>Streptophyta</taxon>
        <taxon>Embryophyta</taxon>
        <taxon>Tracheophyta</taxon>
        <taxon>Spermatophyta</taxon>
        <taxon>Magnoliopsida</taxon>
        <taxon>Amborellales</taxon>
        <taxon>Amborellaceae</taxon>
        <taxon>Amborella</taxon>
    </lineage>
</organism>
<protein>
    <submittedName>
        <fullName evidence="1">Uncharacterized protein</fullName>
    </submittedName>
</protein>
<feature type="non-terminal residue" evidence="1">
    <location>
        <position position="1"/>
    </location>
</feature>
<dbReference type="AlphaFoldDB" id="W1NQ07"/>
<gene>
    <name evidence="1" type="ORF">AMTR_s00510p00009950</name>
</gene>
<evidence type="ECO:0000313" key="2">
    <source>
        <dbReference type="Proteomes" id="UP000017836"/>
    </source>
</evidence>
<proteinExistence type="predicted"/>
<accession>W1NQ07</accession>
<evidence type="ECO:0000313" key="1">
    <source>
        <dbReference type="EMBL" id="ERM96854.1"/>
    </source>
</evidence>
<dbReference type="EMBL" id="KI396752">
    <property type="protein sequence ID" value="ERM96854.1"/>
    <property type="molecule type" value="Genomic_DNA"/>
</dbReference>
<dbReference type="Proteomes" id="UP000017836">
    <property type="component" value="Unassembled WGS sequence"/>
</dbReference>
<sequence>TSEGEVQWLAKPIVAIFGFRSSLFCFQAAHCYWVVGSLPMEIINVQLSSYSFDVLPYLRLGFICTEIFFVCVQDLNVLP</sequence>
<name>W1NQ07_AMBTC</name>
<dbReference type="Gramene" id="ERM96854">
    <property type="protein sequence ID" value="ERM96854"/>
    <property type="gene ID" value="AMTR_s00510p00009950"/>
</dbReference>